<dbReference type="Proteomes" id="UP001154078">
    <property type="component" value="Chromosome 7"/>
</dbReference>
<sequence>MSKRRRGSPDSGLDRKRRKLLRKLEKLDRIQDEALNNSDNGSTSRGRDVDLVPSEIQVLNKERGEDLPLVQTMSDVGKLLTDLFYTQSTTRRELVSLGLKKEVKETLIDAEMDGWLFGENLEERIRAVRPGLPGFDRTDNKVSIELKSFRSKSIRIKDIGRRGQITENGLRNAGSSSGSVISIKPKDNLESAIVDWMAKKYLPFNFFNDEDTQNFFKEISGEDFPKQNKLRRLAIFRFDCLQKKMIDLLTENSSKLSFTIDGWTSISGRSYYGITTHFIDKNWELQSITLDFIPAHGKHTGKDIALTFFKSLDDKGLRNKLQGITMDNASANTSFIRELQELIPDLNVEDCHFRCFAHVINLAVQDLLKLLKLNSEANEELSDDSVDEEADVEEIENNSNAICKIRSIFSRIKRSEQLLIKFRSACEATSNSRKLTPVLDVPTRWNSSNDMLQVALKGRHGLGVLCQNVADLKPYTLGDEEWILLEEVHKLLSNFQILSKKLGGDKYVTLPMVVNTSVKPKDNLESAIVDWMAKKYLPFNFFNDEDTQNFFKEISGEDFPKQNKLRRLAIFRFDCLQKKMIDLLTENSSKLSFTIDGWTSISGRSYYGITTHFIDKNWELQSITLDFIPAHGKHTGKDIALTFFKSLDDKGLRNKLQGITMDNASANTSFIRELQELIPDLNVEDCHFRCFAHVINLAVQDLLKLLKLNSEANEELSDDSVDEEADVEEIENNSNAICKIRSIFSRIKRSEQLLIKFRSACEATSNSRKLTPVLDVPTRWNSSNDMLQVALKGRHGLGVLCQNVADLKPYTLGDEEWILLEEVHKLLSNFQILSKKLGGDKYVTLPMVVVCINILIDNLESKIFEWEGKAGRTPVEEQLIVGFQAARDKILKHYQNDRSDILEDIAESDNEEILSSQNESNNSKDLKIDEKFSCFSDLEKRIKEYEDFSNCVFYRRDSVTIEKFECFQRDRDHKAASSYHKTLILNYPKDSAEYRYAEYLTYHAFQFVRKEFNNMDNLQLNFNESLGVYEEIISPTIKISSTSTSCSCVRHTSMQLPCRHIFMVRRKEKMDLFEESLCIVRWTNGFYFNTQRVFSEAEEIEVPEAIVSSRDDGDSEDEDEDDDENEDDVITHDDGDVIDENDNEDDVISPNDGGTIDEDNSEDRSDVIGGGGDKNNNINDTSKSKSDDNNNGDDGDDDDDDDDDDELNEMIKYVESQSVDIENDQIILENNQSNVNSKRMLDSSDNNEEINAVCCKELSNQPSTSKQSLHSQKIISYASSPIQQKENVPLKLSNNYNQANKTKINILSEVIVQPAIKRKGRPRGTDNTVIGLPKKRKTSNKQTVKLFTEKTIKEQCKVILKWLLMDDEIVKKCKVCNVDLDKTIDDDDDIKNKKFKISVGCDACLEWFHLKCVGLKRKPSSKVWICTSCKNSN</sequence>
<evidence type="ECO:0000259" key="7">
    <source>
        <dbReference type="SMART" id="SM00249"/>
    </source>
</evidence>
<evidence type="ECO:0000256" key="6">
    <source>
        <dbReference type="SAM" id="MobiDB-lite"/>
    </source>
</evidence>
<evidence type="ECO:0000256" key="2">
    <source>
        <dbReference type="ARBA" id="ARBA00022723"/>
    </source>
</evidence>
<dbReference type="PROSITE" id="PS01359">
    <property type="entry name" value="ZF_PHD_1"/>
    <property type="match status" value="1"/>
</dbReference>
<feature type="compositionally biased region" description="Acidic residues" evidence="6">
    <location>
        <begin position="1190"/>
        <end position="1205"/>
    </location>
</feature>
<dbReference type="SUPFAM" id="SSF57903">
    <property type="entry name" value="FYVE/PHD zinc finger"/>
    <property type="match status" value="1"/>
</dbReference>
<keyword evidence="5" id="KW-0539">Nucleus</keyword>
<evidence type="ECO:0000256" key="4">
    <source>
        <dbReference type="ARBA" id="ARBA00022833"/>
    </source>
</evidence>
<keyword evidence="4" id="KW-0862">Zinc</keyword>
<dbReference type="InterPro" id="IPR013083">
    <property type="entry name" value="Znf_RING/FYVE/PHD"/>
</dbReference>
<feature type="region of interest" description="Disordered" evidence="6">
    <location>
        <begin position="1103"/>
        <end position="1205"/>
    </location>
</feature>
<keyword evidence="3" id="KW-0863">Zinc-finger</keyword>
<feature type="compositionally biased region" description="Acidic residues" evidence="6">
    <location>
        <begin position="1113"/>
        <end position="1128"/>
    </location>
</feature>
<feature type="domain" description="Zinc finger PHD-type" evidence="7">
    <location>
        <begin position="1372"/>
        <end position="1430"/>
    </location>
</feature>
<dbReference type="SUPFAM" id="SSF53098">
    <property type="entry name" value="Ribonuclease H-like"/>
    <property type="match status" value="2"/>
</dbReference>
<proteinExistence type="predicted"/>
<evidence type="ECO:0000313" key="8">
    <source>
        <dbReference type="EMBL" id="CAH0560635.1"/>
    </source>
</evidence>
<reference evidence="8" key="1">
    <citation type="submission" date="2021-12" db="EMBL/GenBank/DDBJ databases">
        <authorList>
            <person name="King R."/>
        </authorList>
    </citation>
    <scope>NUCLEOTIDE SEQUENCE</scope>
</reference>
<evidence type="ECO:0000256" key="5">
    <source>
        <dbReference type="ARBA" id="ARBA00023242"/>
    </source>
</evidence>
<name>A0A9P0FKB9_BRAAE</name>
<feature type="compositionally biased region" description="Acidic residues" evidence="6">
    <location>
        <begin position="1136"/>
        <end position="1147"/>
    </location>
</feature>
<accession>A0A9P0FKB9</accession>
<dbReference type="PANTHER" id="PTHR46481">
    <property type="entry name" value="ZINC FINGER BED DOMAIN-CONTAINING PROTEIN 4"/>
    <property type="match status" value="1"/>
</dbReference>
<dbReference type="OrthoDB" id="6770822at2759"/>
<protein>
    <recommendedName>
        <fullName evidence="7">Zinc finger PHD-type domain-containing protein</fullName>
    </recommendedName>
</protein>
<dbReference type="GO" id="GO:0008270">
    <property type="term" value="F:zinc ion binding"/>
    <property type="evidence" value="ECO:0007669"/>
    <property type="project" value="UniProtKB-KW"/>
</dbReference>
<dbReference type="InterPro" id="IPR011011">
    <property type="entry name" value="Znf_FYVE_PHD"/>
</dbReference>
<dbReference type="Gene3D" id="3.30.40.10">
    <property type="entry name" value="Zinc/RING finger domain, C3HC4 (zinc finger)"/>
    <property type="match status" value="1"/>
</dbReference>
<dbReference type="InterPro" id="IPR001965">
    <property type="entry name" value="Znf_PHD"/>
</dbReference>
<evidence type="ECO:0000313" key="9">
    <source>
        <dbReference type="Proteomes" id="UP001154078"/>
    </source>
</evidence>
<dbReference type="InterPro" id="IPR019786">
    <property type="entry name" value="Zinc_finger_PHD-type_CS"/>
</dbReference>
<keyword evidence="2" id="KW-0479">Metal-binding</keyword>
<gene>
    <name evidence="8" type="ORF">MELIAE_LOCUS10362</name>
</gene>
<dbReference type="GO" id="GO:0005634">
    <property type="term" value="C:nucleus"/>
    <property type="evidence" value="ECO:0007669"/>
    <property type="project" value="UniProtKB-SubCell"/>
</dbReference>
<dbReference type="PANTHER" id="PTHR46481:SF10">
    <property type="entry name" value="ZINC FINGER BED DOMAIN-CONTAINING PROTEIN 39"/>
    <property type="match status" value="1"/>
</dbReference>
<dbReference type="EMBL" id="OV121138">
    <property type="protein sequence ID" value="CAH0560635.1"/>
    <property type="molecule type" value="Genomic_DNA"/>
</dbReference>
<dbReference type="SMART" id="SM00249">
    <property type="entry name" value="PHD"/>
    <property type="match status" value="1"/>
</dbReference>
<dbReference type="InterPro" id="IPR052035">
    <property type="entry name" value="ZnF_BED_domain_contain"/>
</dbReference>
<evidence type="ECO:0000256" key="3">
    <source>
        <dbReference type="ARBA" id="ARBA00022771"/>
    </source>
</evidence>
<comment type="subcellular location">
    <subcellularLocation>
        <location evidence="1">Nucleus</location>
    </subcellularLocation>
</comment>
<organism evidence="8 9">
    <name type="scientific">Brassicogethes aeneus</name>
    <name type="common">Rape pollen beetle</name>
    <name type="synonym">Meligethes aeneus</name>
    <dbReference type="NCBI Taxonomy" id="1431903"/>
    <lineage>
        <taxon>Eukaryota</taxon>
        <taxon>Metazoa</taxon>
        <taxon>Ecdysozoa</taxon>
        <taxon>Arthropoda</taxon>
        <taxon>Hexapoda</taxon>
        <taxon>Insecta</taxon>
        <taxon>Pterygota</taxon>
        <taxon>Neoptera</taxon>
        <taxon>Endopterygota</taxon>
        <taxon>Coleoptera</taxon>
        <taxon>Polyphaga</taxon>
        <taxon>Cucujiformia</taxon>
        <taxon>Nitidulidae</taxon>
        <taxon>Meligethinae</taxon>
        <taxon>Brassicogethes</taxon>
    </lineage>
</organism>
<dbReference type="InterPro" id="IPR012337">
    <property type="entry name" value="RNaseH-like_sf"/>
</dbReference>
<evidence type="ECO:0000256" key="1">
    <source>
        <dbReference type="ARBA" id="ARBA00004123"/>
    </source>
</evidence>
<keyword evidence="9" id="KW-1185">Reference proteome</keyword>